<name>A0A3B0A3R0_9ACTN</name>
<dbReference type="Proteomes" id="UP000279968">
    <property type="component" value="Unassembled WGS sequence"/>
</dbReference>
<evidence type="ECO:0000313" key="4">
    <source>
        <dbReference type="Proteomes" id="UP000279968"/>
    </source>
</evidence>
<keyword evidence="4" id="KW-1185">Reference proteome</keyword>
<evidence type="ECO:0000256" key="1">
    <source>
        <dbReference type="ARBA" id="ARBA00022801"/>
    </source>
</evidence>
<accession>A0A3B0A3R0</accession>
<organism evidence="3 4">
    <name type="scientific">Micromonospora costi</name>
    <dbReference type="NCBI Taxonomy" id="1530042"/>
    <lineage>
        <taxon>Bacteria</taxon>
        <taxon>Bacillati</taxon>
        <taxon>Actinomycetota</taxon>
        <taxon>Actinomycetes</taxon>
        <taxon>Micromonosporales</taxon>
        <taxon>Micromonosporaceae</taxon>
        <taxon>Micromonospora</taxon>
    </lineage>
</organism>
<keyword evidence="1 3" id="KW-0378">Hydrolase</keyword>
<dbReference type="SUPFAM" id="SSF52499">
    <property type="entry name" value="Isochorismatase-like hydrolases"/>
    <property type="match status" value="1"/>
</dbReference>
<protein>
    <submittedName>
        <fullName evidence="3">Cysteine hydrolase</fullName>
    </submittedName>
</protein>
<comment type="caution">
    <text evidence="3">The sequence shown here is derived from an EMBL/GenBank/DDBJ whole genome shotgun (WGS) entry which is preliminary data.</text>
</comment>
<evidence type="ECO:0000313" key="3">
    <source>
        <dbReference type="EMBL" id="RKN55285.1"/>
    </source>
</evidence>
<dbReference type="PANTHER" id="PTHR43540">
    <property type="entry name" value="PEROXYUREIDOACRYLATE/UREIDOACRYLATE AMIDOHYDROLASE-RELATED"/>
    <property type="match status" value="1"/>
</dbReference>
<dbReference type="AlphaFoldDB" id="A0A3B0A3R0"/>
<proteinExistence type="predicted"/>
<reference evidence="3 4" key="1">
    <citation type="journal article" date="2015" name="Int. J. Syst. Evol. Microbiol.">
        <title>Micromonospora costi sp. nov., isolated from a leaf of Costus speciosus.</title>
        <authorList>
            <person name="Thawai C."/>
        </authorList>
    </citation>
    <scope>NUCLEOTIDE SEQUENCE [LARGE SCALE GENOMIC DNA]</scope>
    <source>
        <strain evidence="3 4">CS1-12</strain>
    </source>
</reference>
<dbReference type="InterPro" id="IPR036380">
    <property type="entry name" value="Isochorismatase-like_sf"/>
</dbReference>
<dbReference type="InterPro" id="IPR050272">
    <property type="entry name" value="Isochorismatase-like_hydrls"/>
</dbReference>
<sequence>MSLMAANVLPVSRSALVVVDVQNDYCDPEGALARAGGDMSHVAPAVDAILALLDAARAARVPCLHVRTEHSDWTDTPEWLARGDAGNLLDPRHHPIVRQGSWGARPYRITAADDERVVVKHRYSGFAYTPLELSLRARGRQVVLLAGVTSDLCVRATGFDALARGFQPVLVADATAATSRARHDGAVNEFRSYLGPVVNVADVRSAWSLAGSAPSAEPAARI</sequence>
<dbReference type="InterPro" id="IPR000868">
    <property type="entry name" value="Isochorismatase-like_dom"/>
</dbReference>
<feature type="domain" description="Isochorismatase-like" evidence="2">
    <location>
        <begin position="14"/>
        <end position="201"/>
    </location>
</feature>
<dbReference type="Gene3D" id="3.40.50.850">
    <property type="entry name" value="Isochorismatase-like"/>
    <property type="match status" value="1"/>
</dbReference>
<dbReference type="EMBL" id="RBAN01000002">
    <property type="protein sequence ID" value="RKN55285.1"/>
    <property type="molecule type" value="Genomic_DNA"/>
</dbReference>
<dbReference type="GO" id="GO:0016787">
    <property type="term" value="F:hydrolase activity"/>
    <property type="evidence" value="ECO:0007669"/>
    <property type="project" value="UniProtKB-KW"/>
</dbReference>
<dbReference type="Pfam" id="PF00857">
    <property type="entry name" value="Isochorismatase"/>
    <property type="match status" value="1"/>
</dbReference>
<gene>
    <name evidence="3" type="ORF">D7193_11355</name>
</gene>
<evidence type="ECO:0000259" key="2">
    <source>
        <dbReference type="Pfam" id="PF00857"/>
    </source>
</evidence>
<dbReference type="CDD" id="cd00431">
    <property type="entry name" value="cysteine_hydrolases"/>
    <property type="match status" value="1"/>
</dbReference>